<protein>
    <submittedName>
        <fullName evidence="1">Uncharacterized protein</fullName>
    </submittedName>
</protein>
<dbReference type="EMBL" id="JAWIZZ010000051">
    <property type="protein sequence ID" value="KAK5778892.1"/>
    <property type="molecule type" value="Genomic_DNA"/>
</dbReference>
<gene>
    <name evidence="1" type="ORF">RI543_003819</name>
</gene>
<evidence type="ECO:0000313" key="1">
    <source>
        <dbReference type="EMBL" id="KAK5778892.1"/>
    </source>
</evidence>
<proteinExistence type="predicted"/>
<dbReference type="AlphaFoldDB" id="A0AAN8A6L5"/>
<dbReference type="Gene3D" id="1.25.40.10">
    <property type="entry name" value="Tetratricopeptide repeat domain"/>
    <property type="match status" value="1"/>
</dbReference>
<dbReference type="GO" id="GO:0003729">
    <property type="term" value="F:mRNA binding"/>
    <property type="evidence" value="ECO:0007669"/>
    <property type="project" value="TreeGrafter"/>
</dbReference>
<evidence type="ECO:0000313" key="2">
    <source>
        <dbReference type="Proteomes" id="UP001306508"/>
    </source>
</evidence>
<comment type="caution">
    <text evidence="1">The sequence shown here is derived from an EMBL/GenBank/DDBJ whole genome shotgun (WGS) entry which is preliminary data.</text>
</comment>
<dbReference type="PANTHER" id="PTHR47938:SF35">
    <property type="entry name" value="PENTATRICOPEPTIDE REPEAT-CONTAINING PROTEIN 4, MITOCHONDRIAL-RELATED"/>
    <property type="match status" value="1"/>
</dbReference>
<dbReference type="PANTHER" id="PTHR47938">
    <property type="entry name" value="RESPIRATORY COMPLEX I CHAPERONE (CIA84), PUTATIVE (AFU_ORTHOLOGUE AFUA_2G06020)-RELATED"/>
    <property type="match status" value="1"/>
</dbReference>
<keyword evidence="2" id="KW-1185">Reference proteome</keyword>
<sequence>MIQLCKRWFSITTIIKAKNTKAAATAVSVKDITAIVKNNKDLIGKGSNFTKKIINQQLVLINSTKFKRLKILNSQYDFLKATNYHNLKTDILKDKQFALLLDQNFINRIIPFLFKLTPNYRSLPNDSILPLNDSWLRQDKNSDRASSISSSFKTSLLLEVPQLPNFQLNPNEFPSYIRTLTHHTIIKDQNLPHLLRTLANPMNNMTTPLHTIDTYNDILFYFKNHWDFASMREIFKFINLHPFIRPNLTTFNILISSLLKNNQIRMSKDIIIGLKFYLKLMIRQEIEIDSKTWELIMRFLTTSIGRLQFVQIMKQNNVPVTDWSSIYIMKDFPKEMINHYITKSAISKTMRRNVRITNIIIKSCLQNGEFNMALDFIRSNRSNCSVNDQTLNLFLVPLSNMGKLDHCLMIYKWFNENLGVCGDLTSFNLLLKSHVRNGYSKNFPIIYEWINLLFKDRVGLKYSPNSYWKLKCQSIIKFNYVDPCHDHHNHGASLKIKSKRLNKMDKLYETFNLDSILFEGCQFHELQLWNVTKTHPDIRKMLRFLNVVKGCSKSGDNNKKRSNFIISNSETKIRKQKFLQRIKKIAITHSSYKKLSYSKNWYKALNDEFSKPR</sequence>
<organism evidence="1 2">
    <name type="scientific">Arxiozyma heterogenica</name>
    <dbReference type="NCBI Taxonomy" id="278026"/>
    <lineage>
        <taxon>Eukaryota</taxon>
        <taxon>Fungi</taxon>
        <taxon>Dikarya</taxon>
        <taxon>Ascomycota</taxon>
        <taxon>Saccharomycotina</taxon>
        <taxon>Saccharomycetes</taxon>
        <taxon>Saccharomycetales</taxon>
        <taxon>Saccharomycetaceae</taxon>
        <taxon>Arxiozyma</taxon>
    </lineage>
</organism>
<accession>A0AAN8A6L5</accession>
<dbReference type="InterPro" id="IPR011990">
    <property type="entry name" value="TPR-like_helical_dom_sf"/>
</dbReference>
<dbReference type="Proteomes" id="UP001306508">
    <property type="component" value="Unassembled WGS sequence"/>
</dbReference>
<reference evidence="2" key="1">
    <citation type="submission" date="2023-07" db="EMBL/GenBank/DDBJ databases">
        <title>A draft genome of Kazachstania heterogenica Y-27499.</title>
        <authorList>
            <person name="Donic C."/>
            <person name="Kralova J.S."/>
            <person name="Fidel L."/>
            <person name="Ben-Dor S."/>
            <person name="Jung S."/>
        </authorList>
    </citation>
    <scope>NUCLEOTIDE SEQUENCE [LARGE SCALE GENOMIC DNA]</scope>
    <source>
        <strain evidence="2">Y27499</strain>
    </source>
</reference>
<name>A0AAN8A6L5_9SACH</name>